<dbReference type="AlphaFoldDB" id="A0AAW2IJ00"/>
<dbReference type="PANTHER" id="PTHR11008">
    <property type="entry name" value="PROTEIN TAKEOUT-LIKE PROTEIN"/>
    <property type="match status" value="1"/>
</dbReference>
<evidence type="ECO:0000256" key="2">
    <source>
        <dbReference type="ARBA" id="ARBA00023108"/>
    </source>
</evidence>
<dbReference type="GO" id="GO:0007623">
    <property type="term" value="P:circadian rhythm"/>
    <property type="evidence" value="ECO:0007669"/>
    <property type="project" value="UniProtKB-ARBA"/>
</dbReference>
<comment type="similarity">
    <text evidence="3">Belongs to the TO family.</text>
</comment>
<dbReference type="Gene3D" id="3.15.10.30">
    <property type="entry name" value="Haemolymph juvenile hormone binding protein"/>
    <property type="match status" value="1"/>
</dbReference>
<dbReference type="PANTHER" id="PTHR11008:SF25">
    <property type="entry name" value="IP09473P-RELATED"/>
    <property type="match status" value="1"/>
</dbReference>
<dbReference type="InterPro" id="IPR038606">
    <property type="entry name" value="To_sf"/>
</dbReference>
<name>A0AAW2IJ00_9NEOP</name>
<protein>
    <recommendedName>
        <fullName evidence="5">Protein takeout</fullName>
    </recommendedName>
</protein>
<keyword evidence="1" id="KW-0732">Signal</keyword>
<reference evidence="4" key="1">
    <citation type="journal article" date="2024" name="Gigascience">
        <title>Chromosome-level genome of the poultry shaft louse Menopon gallinae provides insight into the host-switching and adaptive evolution of parasitic lice.</title>
        <authorList>
            <person name="Xu Y."/>
            <person name="Ma L."/>
            <person name="Liu S."/>
            <person name="Liang Y."/>
            <person name="Liu Q."/>
            <person name="He Z."/>
            <person name="Tian L."/>
            <person name="Duan Y."/>
            <person name="Cai W."/>
            <person name="Li H."/>
            <person name="Song F."/>
        </authorList>
    </citation>
    <scope>NUCLEOTIDE SEQUENCE</scope>
    <source>
        <strain evidence="4">Cailab_2023a</strain>
    </source>
</reference>
<dbReference type="GO" id="GO:0005615">
    <property type="term" value="C:extracellular space"/>
    <property type="evidence" value="ECO:0007669"/>
    <property type="project" value="TreeGrafter"/>
</dbReference>
<evidence type="ECO:0000313" key="4">
    <source>
        <dbReference type="EMBL" id="KAL0281500.1"/>
    </source>
</evidence>
<gene>
    <name evidence="4" type="ORF">PYX00_002472</name>
</gene>
<proteinExistence type="inferred from homology"/>
<dbReference type="InterPro" id="IPR010562">
    <property type="entry name" value="Haemolymph_juvenile_hormone-bd"/>
</dbReference>
<accession>A0AAW2IJ00</accession>
<dbReference type="Pfam" id="PF06585">
    <property type="entry name" value="JHBP"/>
    <property type="match status" value="1"/>
</dbReference>
<evidence type="ECO:0000256" key="3">
    <source>
        <dbReference type="ARBA" id="ARBA00060902"/>
    </source>
</evidence>
<dbReference type="SMART" id="SM00700">
    <property type="entry name" value="JHBP"/>
    <property type="match status" value="1"/>
</dbReference>
<sequence>MSQVDLFCCAADFVKTCFLSQPDFAQCNRETVQLIFSSLKDGYPDIGLVPLDPLNVTVIRLLQGNGPVSINATLNNVRIYGFSKTIVKSNKVYPQRGYSFVTRLRIPSMRIEGDYNLRGRILLLPLIGRGDCWFEPRNMDAEVTHEVRVIQKDGYNFFNLTNLHIKYDIEGLKLRLNNLFNGAKQLEESTNTYLNANWRAASESLKGILSRTIADILIGILRKIFDNIPANYFIGDVEYQGN</sequence>
<organism evidence="4">
    <name type="scientific">Menopon gallinae</name>
    <name type="common">poultry shaft louse</name>
    <dbReference type="NCBI Taxonomy" id="328185"/>
    <lineage>
        <taxon>Eukaryota</taxon>
        <taxon>Metazoa</taxon>
        <taxon>Ecdysozoa</taxon>
        <taxon>Arthropoda</taxon>
        <taxon>Hexapoda</taxon>
        <taxon>Insecta</taxon>
        <taxon>Pterygota</taxon>
        <taxon>Neoptera</taxon>
        <taxon>Paraneoptera</taxon>
        <taxon>Psocodea</taxon>
        <taxon>Troctomorpha</taxon>
        <taxon>Phthiraptera</taxon>
        <taxon>Amblycera</taxon>
        <taxon>Menoponidae</taxon>
        <taxon>Menopon</taxon>
    </lineage>
</organism>
<dbReference type="FunFam" id="3.15.10.30:FF:000001">
    <property type="entry name" value="Takeout-like protein 1"/>
    <property type="match status" value="1"/>
</dbReference>
<comment type="caution">
    <text evidence="4">The sequence shown here is derived from an EMBL/GenBank/DDBJ whole genome shotgun (WGS) entry which is preliminary data.</text>
</comment>
<evidence type="ECO:0000256" key="1">
    <source>
        <dbReference type="ARBA" id="ARBA00022729"/>
    </source>
</evidence>
<evidence type="ECO:0008006" key="5">
    <source>
        <dbReference type="Google" id="ProtNLM"/>
    </source>
</evidence>
<dbReference type="EMBL" id="JARGDH010000001">
    <property type="protein sequence ID" value="KAL0281500.1"/>
    <property type="molecule type" value="Genomic_DNA"/>
</dbReference>
<keyword evidence="2" id="KW-0090">Biological rhythms</keyword>